<dbReference type="PANTHER" id="PTHR43760:SF1">
    <property type="entry name" value="ENDORIBONUCLEASE L-PSP_CHORISMATE MUTASE-LIKE DOMAIN-CONTAINING PROTEIN"/>
    <property type="match status" value="1"/>
</dbReference>
<dbReference type="EMBL" id="LYBW01000036">
    <property type="protein sequence ID" value="ODR92956.1"/>
    <property type="molecule type" value="Genomic_DNA"/>
</dbReference>
<gene>
    <name evidence="2" type="ORF">A8M32_02245</name>
</gene>
<organism evidence="2 3">
    <name type="scientific">Sinorhizobium alkalisoli</name>
    <dbReference type="NCBI Taxonomy" id="1752398"/>
    <lineage>
        <taxon>Bacteria</taxon>
        <taxon>Pseudomonadati</taxon>
        <taxon>Pseudomonadota</taxon>
        <taxon>Alphaproteobacteria</taxon>
        <taxon>Hyphomicrobiales</taxon>
        <taxon>Rhizobiaceae</taxon>
        <taxon>Sinorhizobium/Ensifer group</taxon>
        <taxon>Sinorhizobium</taxon>
    </lineage>
</organism>
<feature type="domain" description="Endoribonuclease L-PSP/chorismate mutase-like" evidence="1">
    <location>
        <begin position="7"/>
        <end position="141"/>
    </location>
</feature>
<dbReference type="OrthoDB" id="9806350at2"/>
<dbReference type="SUPFAM" id="SSF55298">
    <property type="entry name" value="YjgF-like"/>
    <property type="match status" value="1"/>
</dbReference>
<protein>
    <recommendedName>
        <fullName evidence="1">Endoribonuclease L-PSP/chorismate mutase-like domain-containing protein</fullName>
    </recommendedName>
</protein>
<dbReference type="Gene3D" id="3.30.1330.40">
    <property type="entry name" value="RutC-like"/>
    <property type="match status" value="1"/>
</dbReference>
<dbReference type="Proteomes" id="UP000094342">
    <property type="component" value="Unassembled WGS sequence"/>
</dbReference>
<evidence type="ECO:0000259" key="1">
    <source>
        <dbReference type="Pfam" id="PF14588"/>
    </source>
</evidence>
<accession>A0A1E3VIU8</accession>
<comment type="caution">
    <text evidence="2">The sequence shown here is derived from an EMBL/GenBank/DDBJ whole genome shotgun (WGS) entry which is preliminary data.</text>
</comment>
<keyword evidence="3" id="KW-1185">Reference proteome</keyword>
<evidence type="ECO:0000313" key="2">
    <source>
        <dbReference type="EMBL" id="ODR92956.1"/>
    </source>
</evidence>
<proteinExistence type="predicted"/>
<dbReference type="PANTHER" id="PTHR43760">
    <property type="entry name" value="ENDORIBONUCLEASE-RELATED"/>
    <property type="match status" value="1"/>
</dbReference>
<dbReference type="CDD" id="cd02199">
    <property type="entry name" value="YjgF_YER057c_UK114_like_1"/>
    <property type="match status" value="1"/>
</dbReference>
<dbReference type="InterPro" id="IPR035959">
    <property type="entry name" value="RutC-like_sf"/>
</dbReference>
<sequence>MSDTFASRLAALGHSLPEPSSPVANYVSTVRAGNLLIVSGQISVGNDAVLTGAVGAGVSPEQGRLAAECAAVGVIAQIAAATDGSLASVRRIARLGVFIASAPDFSDHSQVADGASDVFVGVFGEAGRHARAAVGVASLPAGATVEVDALVELEPAA</sequence>
<dbReference type="AlphaFoldDB" id="A0A1E3VIU8"/>
<dbReference type="InterPro" id="IPR013813">
    <property type="entry name" value="Endoribo_LPSP/chorism_mut-like"/>
</dbReference>
<dbReference type="RefSeq" id="WP_069456784.1">
    <property type="nucleotide sequence ID" value="NZ_LYBW01000036.1"/>
</dbReference>
<reference evidence="3" key="1">
    <citation type="submission" date="2016-05" db="EMBL/GenBank/DDBJ databases">
        <authorList>
            <person name="Li Y."/>
        </authorList>
    </citation>
    <scope>NUCLEOTIDE SEQUENCE [LARGE SCALE GENOMIC DNA]</scope>
    <source>
        <strain evidence="3">YIC4027</strain>
    </source>
</reference>
<dbReference type="Pfam" id="PF14588">
    <property type="entry name" value="YjgF_endoribonc"/>
    <property type="match status" value="1"/>
</dbReference>
<name>A0A1E3VIU8_9HYPH</name>
<evidence type="ECO:0000313" key="3">
    <source>
        <dbReference type="Proteomes" id="UP000094342"/>
    </source>
</evidence>
<dbReference type="STRING" id="1752398.A8M32_02245"/>